<feature type="compositionally biased region" description="Pro residues" evidence="3">
    <location>
        <begin position="357"/>
        <end position="366"/>
    </location>
</feature>
<sequence length="576" mass="66103">MSFLRPKNWFTGTGSLGKPKNPHSLEHLKFLYGMLLRNQTVTEQNRGVLVEALRLIAEILIWGDQNDATVFDFFLEKQMLSFFLKIMRQRCGSFVCVQLLQTLNILFENIRNETSIYYLLSNNHVNSIIVHKFDFSDEEVMAYYISFLKTLSLKLNKHTIHFFFNEATNDFPLYTEGIKFFNHSESMVRIAVRTLTLNVYKVGDKPMLRFIRNKTAAPYFSNLVWFIGNHILELDSCVRNDTDHRSRDRLSDLVAEHLDHLHYLNDILELKIAQLNEVLVDHLLNRLFLPLYVYSLLKRRRCSRMEDSRPHVSSVVALFLLSQVFLIISHRPLVRSLATLILQVQGNLDLFVPSSPTPLRPSPTPSPMAANSVTNHCPPSFSAPSQPLEVSLEEERTRHSSDGEPLPVLATEATEGVEEESHVRSLSRFLNPSAHASHVEEHFRPLVFASVDVKQAGFDSDQLVVANQRSPSWIRALAFHVFEGFDAYVGHLKLVGQSEPFHLLHAVILIQEFHLRNEMRFASEHNEQQRIVVDVVLPPPRPLEQPNSSLLTFRSIWSTLVAVLPPPPIMRMTFSL</sequence>
<keyword evidence="2" id="KW-0072">Autophagy</keyword>
<feature type="domain" description="FPL" evidence="4">
    <location>
        <begin position="53"/>
        <end position="200"/>
    </location>
</feature>
<dbReference type="GO" id="GO:0005794">
    <property type="term" value="C:Golgi apparatus"/>
    <property type="evidence" value="ECO:0007669"/>
    <property type="project" value="TreeGrafter"/>
</dbReference>
<feature type="region of interest" description="Disordered" evidence="3">
    <location>
        <begin position="357"/>
        <end position="406"/>
    </location>
</feature>
<feature type="compositionally biased region" description="Basic and acidic residues" evidence="3">
    <location>
        <begin position="393"/>
        <end position="402"/>
    </location>
</feature>
<dbReference type="InterPro" id="IPR019155">
    <property type="entry name" value="CLEC16A/TT9_N"/>
</dbReference>
<dbReference type="PANTHER" id="PTHR21481">
    <property type="entry name" value="PROTEIN CLEC16A"/>
    <property type="match status" value="1"/>
</dbReference>
<dbReference type="GO" id="GO:1901096">
    <property type="term" value="P:regulation of autophagosome maturation"/>
    <property type="evidence" value="ECO:0007669"/>
    <property type="project" value="TreeGrafter"/>
</dbReference>
<feature type="domain" description="CLEC16A/TT9 C-terminal" evidence="5">
    <location>
        <begin position="245"/>
        <end position="355"/>
    </location>
</feature>
<dbReference type="EMBL" id="OB662051">
    <property type="protein sequence ID" value="CAD7229415.1"/>
    <property type="molecule type" value="Genomic_DNA"/>
</dbReference>
<dbReference type="GO" id="GO:0016197">
    <property type="term" value="P:endosomal transport"/>
    <property type="evidence" value="ECO:0007669"/>
    <property type="project" value="TreeGrafter"/>
</dbReference>
<feature type="compositionally biased region" description="Polar residues" evidence="3">
    <location>
        <begin position="369"/>
        <end position="385"/>
    </location>
</feature>
<evidence type="ECO:0000259" key="4">
    <source>
        <dbReference type="Pfam" id="PF09758"/>
    </source>
</evidence>
<dbReference type="PANTHER" id="PTHR21481:SF0">
    <property type="entry name" value="PROTEIN CLEC16A"/>
    <property type="match status" value="1"/>
</dbReference>
<gene>
    <name evidence="6" type="ORF">CTOB1V02_LOCUS7285</name>
</gene>
<evidence type="ECO:0000313" key="6">
    <source>
        <dbReference type="EMBL" id="CAD7229415.1"/>
    </source>
</evidence>
<evidence type="ECO:0000256" key="3">
    <source>
        <dbReference type="SAM" id="MobiDB-lite"/>
    </source>
</evidence>
<dbReference type="GO" id="GO:0007034">
    <property type="term" value="P:vacuolar transport"/>
    <property type="evidence" value="ECO:0007669"/>
    <property type="project" value="TreeGrafter"/>
</dbReference>
<dbReference type="AlphaFoldDB" id="A0A7R8WFI1"/>
<dbReference type="Pfam" id="PF19439">
    <property type="entry name" value="CLEC16A_C"/>
    <property type="match status" value="1"/>
</dbReference>
<dbReference type="GO" id="GO:0005770">
    <property type="term" value="C:late endosome"/>
    <property type="evidence" value="ECO:0007669"/>
    <property type="project" value="TreeGrafter"/>
</dbReference>
<comment type="similarity">
    <text evidence="1">Belongs to the CLEC16A/gop-1 family.</text>
</comment>
<accession>A0A7R8WFI1</accession>
<dbReference type="Pfam" id="PF09758">
    <property type="entry name" value="FPL"/>
    <property type="match status" value="1"/>
</dbReference>
<evidence type="ECO:0000256" key="1">
    <source>
        <dbReference type="ARBA" id="ARBA00006441"/>
    </source>
</evidence>
<protein>
    <submittedName>
        <fullName evidence="6">Uncharacterized protein</fullName>
    </submittedName>
</protein>
<evidence type="ECO:0000256" key="2">
    <source>
        <dbReference type="ARBA" id="ARBA00023006"/>
    </source>
</evidence>
<dbReference type="InterPro" id="IPR039272">
    <property type="entry name" value="CLEC16A/TT9"/>
</dbReference>
<dbReference type="GO" id="GO:0006914">
    <property type="term" value="P:autophagy"/>
    <property type="evidence" value="ECO:0007669"/>
    <property type="project" value="UniProtKB-KW"/>
</dbReference>
<dbReference type="InterPro" id="IPR045820">
    <property type="entry name" value="CLEC16A/TT9_C"/>
</dbReference>
<evidence type="ECO:0000259" key="5">
    <source>
        <dbReference type="Pfam" id="PF19439"/>
    </source>
</evidence>
<reference evidence="6" key="1">
    <citation type="submission" date="2020-11" db="EMBL/GenBank/DDBJ databases">
        <authorList>
            <person name="Tran Van P."/>
        </authorList>
    </citation>
    <scope>NUCLEOTIDE SEQUENCE</scope>
</reference>
<proteinExistence type="inferred from homology"/>
<name>A0A7R8WFI1_9CRUS</name>
<organism evidence="6">
    <name type="scientific">Cyprideis torosa</name>
    <dbReference type="NCBI Taxonomy" id="163714"/>
    <lineage>
        <taxon>Eukaryota</taxon>
        <taxon>Metazoa</taxon>
        <taxon>Ecdysozoa</taxon>
        <taxon>Arthropoda</taxon>
        <taxon>Crustacea</taxon>
        <taxon>Oligostraca</taxon>
        <taxon>Ostracoda</taxon>
        <taxon>Podocopa</taxon>
        <taxon>Podocopida</taxon>
        <taxon>Cytherocopina</taxon>
        <taxon>Cytheroidea</taxon>
        <taxon>Cytherideidae</taxon>
        <taxon>Cyprideis</taxon>
    </lineage>
</organism>